<name>A0A2K1IUB2_PHYPA</name>
<feature type="compositionally biased region" description="Low complexity" evidence="4">
    <location>
        <begin position="1129"/>
        <end position="1143"/>
    </location>
</feature>
<feature type="compositionally biased region" description="Basic and acidic residues" evidence="4">
    <location>
        <begin position="1212"/>
        <end position="1221"/>
    </location>
</feature>
<dbReference type="EMBL" id="ABEU02000020">
    <property type="protein sequence ID" value="PNR32862.1"/>
    <property type="molecule type" value="Genomic_DNA"/>
</dbReference>
<feature type="region of interest" description="Disordered" evidence="4">
    <location>
        <begin position="458"/>
        <end position="508"/>
    </location>
</feature>
<evidence type="ECO:0000313" key="8">
    <source>
        <dbReference type="Proteomes" id="UP000006727"/>
    </source>
</evidence>
<feature type="region of interest" description="Disordered" evidence="4">
    <location>
        <begin position="740"/>
        <end position="769"/>
    </location>
</feature>
<feature type="compositionally biased region" description="Gly residues" evidence="4">
    <location>
        <begin position="1180"/>
        <end position="1189"/>
    </location>
</feature>
<feature type="region of interest" description="Disordered" evidence="4">
    <location>
        <begin position="538"/>
        <end position="574"/>
    </location>
</feature>
<feature type="compositionally biased region" description="Basic and acidic residues" evidence="4">
    <location>
        <begin position="1719"/>
        <end position="1735"/>
    </location>
</feature>
<feature type="compositionally biased region" description="Low complexity" evidence="4">
    <location>
        <begin position="675"/>
        <end position="688"/>
    </location>
</feature>
<keyword evidence="3" id="KW-0862">Zinc</keyword>
<feature type="compositionally biased region" description="Polar residues" evidence="4">
    <location>
        <begin position="416"/>
        <end position="429"/>
    </location>
</feature>
<dbReference type="InterPro" id="IPR011011">
    <property type="entry name" value="Znf_FYVE_PHD"/>
</dbReference>
<keyword evidence="1" id="KW-0479">Metal-binding</keyword>
<feature type="compositionally biased region" description="Gly residues" evidence="4">
    <location>
        <begin position="488"/>
        <end position="508"/>
    </location>
</feature>
<feature type="compositionally biased region" description="Basic and acidic residues" evidence="4">
    <location>
        <begin position="1747"/>
        <end position="1837"/>
    </location>
</feature>
<dbReference type="PaxDb" id="3218-PP1S3544_2V6.1"/>
<dbReference type="EnsemblPlants" id="Pp3c20_6700V3.1">
    <property type="protein sequence ID" value="Pp3c20_6700V3.1"/>
    <property type="gene ID" value="Pp3c20_6700"/>
</dbReference>
<feature type="region of interest" description="Disordered" evidence="4">
    <location>
        <begin position="344"/>
        <end position="438"/>
    </location>
</feature>
<reference evidence="6 8" key="1">
    <citation type="journal article" date="2008" name="Science">
        <title>The Physcomitrella genome reveals evolutionary insights into the conquest of land by plants.</title>
        <authorList>
            <person name="Rensing S."/>
            <person name="Lang D."/>
            <person name="Zimmer A."/>
            <person name="Terry A."/>
            <person name="Salamov A."/>
            <person name="Shapiro H."/>
            <person name="Nishiyama T."/>
            <person name="Perroud P.-F."/>
            <person name="Lindquist E."/>
            <person name="Kamisugi Y."/>
            <person name="Tanahashi T."/>
            <person name="Sakakibara K."/>
            <person name="Fujita T."/>
            <person name="Oishi K."/>
            <person name="Shin-I T."/>
            <person name="Kuroki Y."/>
            <person name="Toyoda A."/>
            <person name="Suzuki Y."/>
            <person name="Hashimoto A."/>
            <person name="Yamaguchi K."/>
            <person name="Sugano A."/>
            <person name="Kohara Y."/>
            <person name="Fujiyama A."/>
            <person name="Anterola A."/>
            <person name="Aoki S."/>
            <person name="Ashton N."/>
            <person name="Barbazuk W.B."/>
            <person name="Barker E."/>
            <person name="Bennetzen J."/>
            <person name="Bezanilla M."/>
            <person name="Blankenship R."/>
            <person name="Cho S.H."/>
            <person name="Dutcher S."/>
            <person name="Estelle M."/>
            <person name="Fawcett J.A."/>
            <person name="Gundlach H."/>
            <person name="Hanada K."/>
            <person name="Heyl A."/>
            <person name="Hicks K.A."/>
            <person name="Hugh J."/>
            <person name="Lohr M."/>
            <person name="Mayer K."/>
            <person name="Melkozernov A."/>
            <person name="Murata T."/>
            <person name="Nelson D."/>
            <person name="Pils B."/>
            <person name="Prigge M."/>
            <person name="Reiss B."/>
            <person name="Renner T."/>
            <person name="Rombauts S."/>
            <person name="Rushton P."/>
            <person name="Sanderfoot A."/>
            <person name="Schween G."/>
            <person name="Shiu S.-H."/>
            <person name="Stueber K."/>
            <person name="Theodoulou F.L."/>
            <person name="Tu H."/>
            <person name="Van de Peer Y."/>
            <person name="Verrier P.J."/>
            <person name="Waters E."/>
            <person name="Wood A."/>
            <person name="Yang L."/>
            <person name="Cove D."/>
            <person name="Cuming A."/>
            <person name="Hasebe M."/>
            <person name="Lucas S."/>
            <person name="Mishler D.B."/>
            <person name="Reski R."/>
            <person name="Grigoriev I."/>
            <person name="Quatrano R.S."/>
            <person name="Boore J.L."/>
        </authorList>
    </citation>
    <scope>NUCLEOTIDE SEQUENCE [LARGE SCALE GENOMIC DNA]</scope>
    <source>
        <strain evidence="7 8">cv. Gransden 2004</strain>
    </source>
</reference>
<feature type="region of interest" description="Disordered" evidence="4">
    <location>
        <begin position="955"/>
        <end position="1234"/>
    </location>
</feature>
<dbReference type="Gene3D" id="3.30.40.10">
    <property type="entry name" value="Zinc/RING finger domain, C3HC4 (zinc finger)"/>
    <property type="match status" value="1"/>
</dbReference>
<feature type="compositionally biased region" description="Basic and acidic residues" evidence="4">
    <location>
        <begin position="544"/>
        <end position="554"/>
    </location>
</feature>
<feature type="compositionally biased region" description="Basic and acidic residues" evidence="4">
    <location>
        <begin position="646"/>
        <end position="672"/>
    </location>
</feature>
<feature type="region of interest" description="Disordered" evidence="4">
    <location>
        <begin position="642"/>
        <end position="691"/>
    </location>
</feature>
<dbReference type="SMART" id="SM00249">
    <property type="entry name" value="PHD"/>
    <property type="match status" value="1"/>
</dbReference>
<feature type="compositionally biased region" description="Low complexity" evidence="4">
    <location>
        <begin position="872"/>
        <end position="886"/>
    </location>
</feature>
<feature type="compositionally biased region" description="Gly residues" evidence="4">
    <location>
        <begin position="821"/>
        <end position="830"/>
    </location>
</feature>
<dbReference type="PANTHER" id="PTHR34536:SF6">
    <property type="entry name" value="DENTIN SIALOPHOSPHOPROTEIN-LIKE PROTEIN"/>
    <property type="match status" value="1"/>
</dbReference>
<proteinExistence type="predicted"/>
<feature type="compositionally biased region" description="Basic and acidic residues" evidence="4">
    <location>
        <begin position="1170"/>
        <end position="1179"/>
    </location>
</feature>
<evidence type="ECO:0000256" key="3">
    <source>
        <dbReference type="ARBA" id="ARBA00022833"/>
    </source>
</evidence>
<feature type="compositionally biased region" description="Basic and acidic residues" evidence="4">
    <location>
        <begin position="955"/>
        <end position="987"/>
    </location>
</feature>
<evidence type="ECO:0000256" key="2">
    <source>
        <dbReference type="ARBA" id="ARBA00022771"/>
    </source>
</evidence>
<accession>A0A2K1IUB2</accession>
<feature type="compositionally biased region" description="Gly residues" evidence="4">
    <location>
        <begin position="1200"/>
        <end position="1209"/>
    </location>
</feature>
<reference evidence="6 8" key="2">
    <citation type="journal article" date="2018" name="Plant J.">
        <title>The Physcomitrella patens chromosome-scale assembly reveals moss genome structure and evolution.</title>
        <authorList>
            <person name="Lang D."/>
            <person name="Ullrich K.K."/>
            <person name="Murat F."/>
            <person name="Fuchs J."/>
            <person name="Jenkins J."/>
            <person name="Haas F.B."/>
            <person name="Piednoel M."/>
            <person name="Gundlach H."/>
            <person name="Van Bel M."/>
            <person name="Meyberg R."/>
            <person name="Vives C."/>
            <person name="Morata J."/>
            <person name="Symeonidi A."/>
            <person name="Hiss M."/>
            <person name="Muchero W."/>
            <person name="Kamisugi Y."/>
            <person name="Saleh O."/>
            <person name="Blanc G."/>
            <person name="Decker E.L."/>
            <person name="van Gessel N."/>
            <person name="Grimwood J."/>
            <person name="Hayes R.D."/>
            <person name="Graham S.W."/>
            <person name="Gunter L.E."/>
            <person name="McDaniel S.F."/>
            <person name="Hoernstein S.N.W."/>
            <person name="Larsson A."/>
            <person name="Li F.W."/>
            <person name="Perroud P.F."/>
            <person name="Phillips J."/>
            <person name="Ranjan P."/>
            <person name="Rokshar D.S."/>
            <person name="Rothfels C.J."/>
            <person name="Schneider L."/>
            <person name="Shu S."/>
            <person name="Stevenson D.W."/>
            <person name="Thummler F."/>
            <person name="Tillich M."/>
            <person name="Villarreal Aguilar J.C."/>
            <person name="Widiez T."/>
            <person name="Wong G.K."/>
            <person name="Wymore A."/>
            <person name="Zhang Y."/>
            <person name="Zimmer A.D."/>
            <person name="Quatrano R.S."/>
            <person name="Mayer K.F.X."/>
            <person name="Goodstein D."/>
            <person name="Casacuberta J.M."/>
            <person name="Vandepoele K."/>
            <person name="Reski R."/>
            <person name="Cuming A.C."/>
            <person name="Tuskan G.A."/>
            <person name="Maumus F."/>
            <person name="Salse J."/>
            <person name="Schmutz J."/>
            <person name="Rensing S.A."/>
        </authorList>
    </citation>
    <scope>NUCLEOTIDE SEQUENCE [LARGE SCALE GENOMIC DNA]</scope>
    <source>
        <strain evidence="7 8">cv. Gransden 2004</strain>
    </source>
</reference>
<keyword evidence="8" id="KW-1185">Reference proteome</keyword>
<sequence>MLSLNKRPNGDGSCAYVVSCVLPDGDDRRIVKSRKFDCRGADDVEAQRSAVRFARATDTVAEFRAFLLDEGEGAGAGRARVRSYVCVREKQGTGVGYAVAMCRLESGQLRSISFLRGSGADEAADARGEAEGQAVGRAVQFLRGVGFESWRKQAGREAVVKGREQAAGSGGDSGRERGLKHPYSFVGIEQGEKVDCRCGKNRSHGLMVACERCGVWEHAECQGFRKSGKQIPADYICSACVRAEREEVTVIGCEEQGRDWSASTEVGHAGMGWREQGDRGSVCCLCGCEDNEQFEALVKPCGCSGCSVVVHSSCASAVNVGGPHKEQRVQRLGVCWFCGSRARDGAGSDTKLAKGCRSGQEASDGGDGQGGKEEQMGAARKRLRSNSGSSGGGGKGEQQGVKALAKNPRSEAGANAVQSERVQAEASPTDSKKLSSPFLGRRFSDAAANVPIKKRRIQLEVVRSPSPPPPSSPGSPEADAEKAAAEEGVGGGEGWDGGRGGKAGGSANGVGGADAQAFVGEAGGVGLMVCENSGPADGCEGEVEQGKGRRDVGENGRTGGGKAAEEGSGWRGDVGAQGAAVAGVDGEGSMNGREEEGEGIVGSGVAREEVVGASVQRTGGAVGESEGVVEVGRERGAAAGRSWKRKFSDGERGDGEGGVPRAKEWVKARSGERGGSASLEESGASAGENSMLRDDRLHWDLNMDMEEWGTVAEEESGAGWAERSRLGGRIGAEKRESMRANMVQESEGGVRKRAAQGGADAGSGAEGRVGSVSGELEVEVGVEEAMAVDRKGEAGLARAGSGNGVSESAEWESRETVSSMWGGGGLGESGGVEEHGETGEGSETVILRSEGGARASALQEDDGHRGGNIGSDVGAEVGPGAVDAAEGVGGEEAKAEVEGVVDEVIEGDDVATGEEGGAVMDGCRSGGAVFGAGSCGVREEVGGRCSVEDVRGECSDGVEVEKQGGERLRRTGEGEEEVGRGPAREASVDGGGGNGSPVRSSVEAGRCDEVGGGSQEHEKSVEEVDRGGSEGGGSPSRQVAGAKWEGDNGEDLEGDDVDYGDSDMRVGDDVEMEGTGVQRGGVEVESAWKGEGDAVVCEVQGGSGSESQGEEGGGMMGRERRHGSGSSGGEESQGMESGKAYGGEAEEGERSGMGGKSRSSSERNGGAGGGEEKCEEEHGNGSGSGGTCGSRGASLERTEGGSGAEGSGRGVRKSEVRREGSEGGSRSRAKSGWDQLPEGFQSAEEALQAARSNAGQAGWGSAYGCGYAGWNGNSSTHFGSGENRYLSGHGRGMVVGPAGERGAFDKVAWSRGEHARRSRVDVGLEMHGRVGVGQEMRHGSGGRARPSSLEAAHRQPRRRGVWGEDAGGAGPLWAYGAGRALSPSGAGPGPGPGREAFGFHPQKARNAAAVAAAKVESSGLVVAPDGTVIKAGGGGQGGLRGLGGKGRGGGFTGMVGDMGSNGMMGGVGNAGLAHPMRMGGDVDLRGRECLGVDARVAGGMGMGSHCVDPALRFKGVGERFGPGPGPGLPPGVGSSMGRGGPGMMGGPDRSRFTWTRGDGRFAGSVEQDERGISRRRGRRGGERKIPGGRKPPRSMSNNEEAGEEAGGGSEARKSRSAHGSEAKVEGEGASVGAGMDAEGPGGQQGAPSPPKLPLPPPPPRAQRSPPAGLKRLLNNKREEEWPRGRERSRERERERVGSRGHYSPSRRSSPHVIHGSALTDERDRLLLAGIDRSREPGASGSGSTEEAGSHRGRSMEGGHEGRRAQHHEGRRQEGESHAGKGEELTGRSRAQSKDEGGRGGDGKESRAESERRSASRGGSRRESQKPGGESKHSSSREGEDDVAPRRRRPS</sequence>
<gene>
    <name evidence="6" type="ORF">PHYPA_024805</name>
</gene>
<organism evidence="6">
    <name type="scientific">Physcomitrium patens</name>
    <name type="common">Spreading-leaved earth moss</name>
    <name type="synonym">Physcomitrella patens</name>
    <dbReference type="NCBI Taxonomy" id="3218"/>
    <lineage>
        <taxon>Eukaryota</taxon>
        <taxon>Viridiplantae</taxon>
        <taxon>Streptophyta</taxon>
        <taxon>Embryophyta</taxon>
        <taxon>Bryophyta</taxon>
        <taxon>Bryophytina</taxon>
        <taxon>Bryopsida</taxon>
        <taxon>Funariidae</taxon>
        <taxon>Funariales</taxon>
        <taxon>Funariaceae</taxon>
        <taxon>Physcomitrium</taxon>
    </lineage>
</organism>
<dbReference type="InterPro" id="IPR001965">
    <property type="entry name" value="Znf_PHD"/>
</dbReference>
<feature type="region of interest" description="Disordered" evidence="4">
    <location>
        <begin position="1333"/>
        <end position="1361"/>
    </location>
</feature>
<feature type="compositionally biased region" description="Pro residues" evidence="4">
    <location>
        <begin position="1647"/>
        <end position="1660"/>
    </location>
</feature>
<dbReference type="SUPFAM" id="SSF57903">
    <property type="entry name" value="FYVE/PHD zinc finger"/>
    <property type="match status" value="1"/>
</dbReference>
<feature type="region of interest" description="Disordered" evidence="4">
    <location>
        <begin position="1521"/>
        <end position="1850"/>
    </location>
</feature>
<dbReference type="Gramene" id="Pp3c20_6700V3.1">
    <property type="protein sequence ID" value="Pp3c20_6700V3.1"/>
    <property type="gene ID" value="Pp3c20_6700"/>
</dbReference>
<evidence type="ECO:0000256" key="1">
    <source>
        <dbReference type="ARBA" id="ARBA00022723"/>
    </source>
</evidence>
<feature type="domain" description="Zinc finger PHD-type" evidence="5">
    <location>
        <begin position="195"/>
        <end position="241"/>
    </location>
</feature>
<dbReference type="Pfam" id="PF20826">
    <property type="entry name" value="PHD_5"/>
    <property type="match status" value="1"/>
</dbReference>
<evidence type="ECO:0000256" key="4">
    <source>
        <dbReference type="SAM" id="MobiDB-lite"/>
    </source>
</evidence>
<dbReference type="InParanoid" id="A0A2K1IUB2"/>
<dbReference type="GO" id="GO:0008270">
    <property type="term" value="F:zinc ion binding"/>
    <property type="evidence" value="ECO:0007669"/>
    <property type="project" value="UniProtKB-KW"/>
</dbReference>
<feature type="compositionally biased region" description="Basic and acidic residues" evidence="4">
    <location>
        <begin position="1005"/>
        <end position="1028"/>
    </location>
</feature>
<keyword evidence="2" id="KW-0863">Zinc-finger</keyword>
<dbReference type="STRING" id="3218.A0A2K1IUB2"/>
<feature type="compositionally biased region" description="Acidic residues" evidence="4">
    <location>
        <begin position="1047"/>
        <end position="1061"/>
    </location>
</feature>
<evidence type="ECO:0000313" key="7">
    <source>
        <dbReference type="EnsemblPlants" id="Pp3c20_6700V3.1"/>
    </source>
</evidence>
<feature type="region of interest" description="Disordered" evidence="4">
    <location>
        <begin position="796"/>
        <end position="895"/>
    </location>
</feature>
<dbReference type="PANTHER" id="PTHR34536">
    <property type="entry name" value="DENTIN SIALOPHOSPHOPROTEIN-LIKE PROTEIN"/>
    <property type="match status" value="1"/>
</dbReference>
<dbReference type="InterPro" id="IPR013083">
    <property type="entry name" value="Znf_RING/FYVE/PHD"/>
</dbReference>
<evidence type="ECO:0000313" key="6">
    <source>
        <dbReference type="EMBL" id="PNR32862.1"/>
    </source>
</evidence>
<evidence type="ECO:0000259" key="5">
    <source>
        <dbReference type="SMART" id="SM00249"/>
    </source>
</evidence>
<feature type="compositionally biased region" description="Low complexity" evidence="4">
    <location>
        <begin position="1737"/>
        <end position="1746"/>
    </location>
</feature>
<feature type="compositionally biased region" description="Basic and acidic residues" evidence="4">
    <location>
        <begin position="1675"/>
        <end position="1697"/>
    </location>
</feature>
<feature type="compositionally biased region" description="Gly residues" evidence="4">
    <location>
        <begin position="1534"/>
        <end position="1545"/>
    </location>
</feature>
<feature type="compositionally biased region" description="Basic and acidic residues" evidence="4">
    <location>
        <begin position="1610"/>
        <end position="1626"/>
    </location>
</feature>
<reference evidence="7" key="3">
    <citation type="submission" date="2020-12" db="UniProtKB">
        <authorList>
            <consortium name="EnsemblPlants"/>
        </authorList>
    </citation>
    <scope>IDENTIFICATION</scope>
</reference>
<protein>
    <recommendedName>
        <fullName evidence="5">Zinc finger PHD-type domain-containing protein</fullName>
    </recommendedName>
</protein>
<dbReference type="Proteomes" id="UP000006727">
    <property type="component" value="Chromosome 20"/>
</dbReference>